<protein>
    <submittedName>
        <fullName evidence="1">Uncharacterized protein</fullName>
    </submittedName>
</protein>
<proteinExistence type="predicted"/>
<evidence type="ECO:0000313" key="2">
    <source>
        <dbReference type="Proteomes" id="UP000501063"/>
    </source>
</evidence>
<gene>
    <name evidence="1" type="ORF">G5B91_18140</name>
</gene>
<accession>A0A6G6IYP9</accession>
<organism evidence="1 2">
    <name type="scientific">Pseudomonas nitroreducens</name>
    <dbReference type="NCBI Taxonomy" id="46680"/>
    <lineage>
        <taxon>Bacteria</taxon>
        <taxon>Pseudomonadati</taxon>
        <taxon>Pseudomonadota</taxon>
        <taxon>Gammaproteobacteria</taxon>
        <taxon>Pseudomonadales</taxon>
        <taxon>Pseudomonadaceae</taxon>
        <taxon>Pseudomonas</taxon>
    </lineage>
</organism>
<dbReference type="Proteomes" id="UP000501063">
    <property type="component" value="Chromosome"/>
</dbReference>
<dbReference type="EMBL" id="CP049140">
    <property type="protein sequence ID" value="QIE88087.1"/>
    <property type="molecule type" value="Genomic_DNA"/>
</dbReference>
<dbReference type="KEGG" id="pnt:G5B91_18140"/>
<dbReference type="AlphaFoldDB" id="A0A6G6IYP9"/>
<reference evidence="1 2" key="1">
    <citation type="submission" date="2020-02" db="EMBL/GenBank/DDBJ databases">
        <title>Integrative conjugative elements (ICEs) and plasmids drive adaptation of Pseudomonas nitroreducens strain HBP1 to wastewater environment.</title>
        <authorList>
            <person name="Sentchilo V."/>
            <person name="Carraro N."/>
            <person name="Bertelli C."/>
            <person name="van der Meer J.R."/>
        </authorList>
    </citation>
    <scope>NUCLEOTIDE SEQUENCE [LARGE SCALE GENOMIC DNA]</scope>
    <source>
        <strain evidence="1 2">HBP1</strain>
    </source>
</reference>
<sequence length="258" mass="28213">MKETIQIAPNERDDFEVAYAAEYQATLGATCAARDIADMREGDRYPSGLHYLNGQWKGWQARAALAAQRAADGIEAPTVVGALILGGAVSSTELGDNDITLDSQVVERLQRELVKDSEDIAVELMLVGQHYRVLQALRAERDMWMQAAGRSRGEVTAYIAERAKLLEQAAQAGQLLNGWMIGHPTKPGAYYVRGFRLFEGDSPAALVEIALDGDELVCNLHESNSEEDLGRWSPLSDFNEGFEWFGPLSPMPEQGGAA</sequence>
<name>A0A6G6IYP9_PSENT</name>
<evidence type="ECO:0000313" key="1">
    <source>
        <dbReference type="EMBL" id="QIE88087.1"/>
    </source>
</evidence>
<dbReference type="RefSeq" id="WP_024765162.1">
    <property type="nucleotide sequence ID" value="NZ_CP049140.1"/>
</dbReference>